<name>A0A8S4A9S4_9TELE</name>
<feature type="non-terminal residue" evidence="2">
    <location>
        <position position="1"/>
    </location>
</feature>
<evidence type="ECO:0000313" key="2">
    <source>
        <dbReference type="EMBL" id="CAG5865363.1"/>
    </source>
</evidence>
<dbReference type="OrthoDB" id="10042731at2759"/>
<accession>A0A8S4A9S4</accession>
<keyword evidence="1" id="KW-0812">Transmembrane</keyword>
<feature type="transmembrane region" description="Helical" evidence="1">
    <location>
        <begin position="89"/>
        <end position="113"/>
    </location>
</feature>
<sequence length="116" mass="13332">MEDQDSVTLCFPELLNSSCRKPTLLWSEIVLLNFLWSFISLTTSVLNLLVIISVCHFRMMEDQDSVRLCFPELLNSSCRKPTLPWSELVLLNLLWSFISLITAVLNLLVIISVCHF</sequence>
<feature type="transmembrane region" description="Helical" evidence="1">
    <location>
        <begin position="34"/>
        <end position="57"/>
    </location>
</feature>
<keyword evidence="1" id="KW-0472">Membrane</keyword>
<evidence type="ECO:0000313" key="3">
    <source>
        <dbReference type="Proteomes" id="UP000677803"/>
    </source>
</evidence>
<keyword evidence="3" id="KW-1185">Reference proteome</keyword>
<evidence type="ECO:0000256" key="1">
    <source>
        <dbReference type="SAM" id="Phobius"/>
    </source>
</evidence>
<dbReference type="EMBL" id="CAJRST010001113">
    <property type="protein sequence ID" value="CAG5865363.1"/>
    <property type="molecule type" value="Genomic_DNA"/>
</dbReference>
<reference evidence="2" key="1">
    <citation type="submission" date="2021-05" db="EMBL/GenBank/DDBJ databases">
        <authorList>
            <person name="Tigano A."/>
        </authorList>
    </citation>
    <scope>NUCLEOTIDE SEQUENCE</scope>
</reference>
<proteinExistence type="predicted"/>
<dbReference type="AlphaFoldDB" id="A0A8S4A9S4"/>
<gene>
    <name evidence="2" type="ORF">MMEN_LOCUS2033</name>
</gene>
<comment type="caution">
    <text evidence="2">The sequence shown here is derived from an EMBL/GenBank/DDBJ whole genome shotgun (WGS) entry which is preliminary data.</text>
</comment>
<keyword evidence="1" id="KW-1133">Transmembrane helix</keyword>
<organism evidence="2 3">
    <name type="scientific">Menidia menidia</name>
    <name type="common">Atlantic silverside</name>
    <dbReference type="NCBI Taxonomy" id="238744"/>
    <lineage>
        <taxon>Eukaryota</taxon>
        <taxon>Metazoa</taxon>
        <taxon>Chordata</taxon>
        <taxon>Craniata</taxon>
        <taxon>Vertebrata</taxon>
        <taxon>Euteleostomi</taxon>
        <taxon>Actinopterygii</taxon>
        <taxon>Neopterygii</taxon>
        <taxon>Teleostei</taxon>
        <taxon>Neoteleostei</taxon>
        <taxon>Acanthomorphata</taxon>
        <taxon>Ovalentaria</taxon>
        <taxon>Atherinomorphae</taxon>
        <taxon>Atheriniformes</taxon>
        <taxon>Atherinopsidae</taxon>
        <taxon>Menidiinae</taxon>
        <taxon>Menidia</taxon>
    </lineage>
</organism>
<protein>
    <submittedName>
        <fullName evidence="2">(Atlantic silverside) hypothetical protein</fullName>
    </submittedName>
</protein>
<dbReference type="Proteomes" id="UP000677803">
    <property type="component" value="Unassembled WGS sequence"/>
</dbReference>